<name>A0A8R1HUL2_CAEJA</name>
<dbReference type="PANTHER" id="PTHR46202">
    <property type="entry name" value="DNA EXCISION REPAIR PROTEIN ERCC-8"/>
    <property type="match status" value="1"/>
</dbReference>
<sequence length="347" mass="40184">MGLQFERQMISKALLDFKWTKHIAMGCDETGKGHRDNISALDIDDGDQMLLLASHSGSISIAKYKYLGRRKWKKPMNINLKRQALQRIRWCPLDLRLFMLSTASGWLRVCDSTMEKEIHGKQFEGDVYFDWNEYNTVNSKVIVADGSQSMKIIDFRVGMNLPLNIRWDEQCVDVVQWYPSKQHYLYAGRRDGTIGVFDIRSTRGVIASKKIHNYPMYGLRISSDGLRVISSDRSGHIHVADTWDFSKKGEFRGEYPIVCHRNPDLEVMGDRDTDVYVAANFRKLAVLRFTGDSKIPSCREVEERSLAERPVIFRKSSYELITGFIYNYLNILSLDRAPKEEDEKEEE</sequence>
<dbReference type="SMART" id="SM00320">
    <property type="entry name" value="WD40"/>
    <property type="match status" value="3"/>
</dbReference>
<evidence type="ECO:0000313" key="2">
    <source>
        <dbReference type="Proteomes" id="UP000005237"/>
    </source>
</evidence>
<dbReference type="PANTHER" id="PTHR46202:SF1">
    <property type="entry name" value="DNA EXCISION REPAIR PROTEIN ERCC-8"/>
    <property type="match status" value="1"/>
</dbReference>
<reference evidence="1" key="2">
    <citation type="submission" date="2022-06" db="UniProtKB">
        <authorList>
            <consortium name="EnsemblMetazoa"/>
        </authorList>
    </citation>
    <scope>IDENTIFICATION</scope>
    <source>
        <strain evidence="1">DF5081</strain>
    </source>
</reference>
<dbReference type="GO" id="GO:0006283">
    <property type="term" value="P:transcription-coupled nucleotide-excision repair"/>
    <property type="evidence" value="ECO:0007669"/>
    <property type="project" value="InterPro"/>
</dbReference>
<dbReference type="GO" id="GO:0000109">
    <property type="term" value="C:nucleotide-excision repair complex"/>
    <property type="evidence" value="ECO:0007669"/>
    <property type="project" value="TreeGrafter"/>
</dbReference>
<dbReference type="GO" id="GO:0031464">
    <property type="term" value="C:Cul4A-RING E3 ubiquitin ligase complex"/>
    <property type="evidence" value="ECO:0007669"/>
    <property type="project" value="TreeGrafter"/>
</dbReference>
<accession>A0A8R1HUL2</accession>
<dbReference type="EnsemblMetazoa" id="CJA12277b.1">
    <property type="protein sequence ID" value="CJA12277b.1"/>
    <property type="gene ID" value="WBGene00131481"/>
</dbReference>
<dbReference type="AlphaFoldDB" id="A0A8R1HUL2"/>
<organism evidence="1 2">
    <name type="scientific">Caenorhabditis japonica</name>
    <dbReference type="NCBI Taxonomy" id="281687"/>
    <lineage>
        <taxon>Eukaryota</taxon>
        <taxon>Metazoa</taxon>
        <taxon>Ecdysozoa</taxon>
        <taxon>Nematoda</taxon>
        <taxon>Chromadorea</taxon>
        <taxon>Rhabditida</taxon>
        <taxon>Rhabditina</taxon>
        <taxon>Rhabditomorpha</taxon>
        <taxon>Rhabditoidea</taxon>
        <taxon>Rhabditidae</taxon>
        <taxon>Peloderinae</taxon>
        <taxon>Caenorhabditis</taxon>
    </lineage>
</organism>
<keyword evidence="2" id="KW-1185">Reference proteome</keyword>
<dbReference type="GO" id="GO:0043161">
    <property type="term" value="P:proteasome-mediated ubiquitin-dependent protein catabolic process"/>
    <property type="evidence" value="ECO:0007669"/>
    <property type="project" value="TreeGrafter"/>
</dbReference>
<reference evidence="2" key="1">
    <citation type="submission" date="2010-08" db="EMBL/GenBank/DDBJ databases">
        <authorList>
            <consortium name="Caenorhabditis japonica Sequencing Consortium"/>
            <person name="Wilson R.K."/>
        </authorList>
    </citation>
    <scope>NUCLEOTIDE SEQUENCE [LARGE SCALE GENOMIC DNA]</scope>
    <source>
        <strain evidence="2">DF5081</strain>
    </source>
</reference>
<dbReference type="Gene3D" id="2.130.10.10">
    <property type="entry name" value="YVTN repeat-like/Quinoprotein amine dehydrogenase"/>
    <property type="match status" value="1"/>
</dbReference>
<evidence type="ECO:0000313" key="1">
    <source>
        <dbReference type="EnsemblMetazoa" id="CJA12277b.1"/>
    </source>
</evidence>
<dbReference type="OMA" id="IHVADTW"/>
<dbReference type="InterPro" id="IPR036322">
    <property type="entry name" value="WD40_repeat_dom_sf"/>
</dbReference>
<dbReference type="InterPro" id="IPR015943">
    <property type="entry name" value="WD40/YVTN_repeat-like_dom_sf"/>
</dbReference>
<protein>
    <submittedName>
        <fullName evidence="1">Uncharacterized protein</fullName>
    </submittedName>
</protein>
<dbReference type="SUPFAM" id="SSF50978">
    <property type="entry name" value="WD40 repeat-like"/>
    <property type="match status" value="1"/>
</dbReference>
<dbReference type="InterPro" id="IPR001680">
    <property type="entry name" value="WD40_rpt"/>
</dbReference>
<dbReference type="GO" id="GO:0000209">
    <property type="term" value="P:protein polyubiquitination"/>
    <property type="evidence" value="ECO:0007669"/>
    <property type="project" value="TreeGrafter"/>
</dbReference>
<proteinExistence type="predicted"/>
<dbReference type="InterPro" id="IPR042238">
    <property type="entry name" value="Rad28/ERCC8/Ckn1/ATCSA-1"/>
</dbReference>
<dbReference type="Proteomes" id="UP000005237">
    <property type="component" value="Unassembled WGS sequence"/>
</dbReference>